<dbReference type="InterPro" id="IPR009351">
    <property type="entry name" value="AlkZ-like"/>
</dbReference>
<dbReference type="Proteomes" id="UP000682308">
    <property type="component" value="Unassembled WGS sequence"/>
</dbReference>
<dbReference type="EMBL" id="JAGTPG010000002">
    <property type="protein sequence ID" value="MBR8641267.1"/>
    <property type="molecule type" value="Genomic_DNA"/>
</dbReference>
<name>A0A941J299_9ACTN</name>
<protein>
    <submittedName>
        <fullName evidence="1">AlkZ family DNA glycosylase</fullName>
    </submittedName>
</protein>
<proteinExistence type="predicted"/>
<gene>
    <name evidence="1" type="ORF">KEF29_23005</name>
</gene>
<dbReference type="AlphaFoldDB" id="A0A941J299"/>
<dbReference type="PANTHER" id="PTHR38479:SF2">
    <property type="entry name" value="WINGED HELIX DNA-BINDING DOMAIN-CONTAINING PROTEIN"/>
    <property type="match status" value="1"/>
</dbReference>
<dbReference type="Pfam" id="PF06224">
    <property type="entry name" value="AlkZ-like"/>
    <property type="match status" value="1"/>
</dbReference>
<accession>A0A941J299</accession>
<sequence>MGARRYIGVAERRARLALRQRLAGQARAGTPEEVAGSLVALHGTDPAAVYLAVGARLADPATTVDDTGRALYEDRSLVRMHGMRHTVFVFPTSVTAVVHASTGLAVAARERAALLKHMATAGAPDAAWLKEVEESMLAALAWRGQATAAELARDEPRLREQFVYAAGKDYEGVHTVSTRLLKVLGVEGKVVRGRPLGSWTSSQFRWAVAPEHAELDTAEAQAELLRRWLAVCGPATEADLKWWTGWRVTDVRRALTAIGAESVELDEGAGVVAGGDTEPAPEPDEPWAALLPGLDPTAMGWQQRDWYLAPELRPALFDRSGNVGPTVWWDGRVVGGWAQRADGEIVWRVLDEDGVGREARAAIEREVERLTGWVGTTRVTPRFRTPLERELAAG</sequence>
<reference evidence="1 2" key="1">
    <citation type="submission" date="2021-04" db="EMBL/GenBank/DDBJ databases">
        <title>Characterization of the biosynthetic gene cluster of new lipopeptides with antitumor activity in the genome of the marine Streptomyces PHM034.</title>
        <authorList>
            <person name="Ceniceros A."/>
            <person name="Canedo L."/>
            <person name="Mendez C."/>
            <person name="Olano C."/>
            <person name="Schleissner C."/>
            <person name="Cuevas C."/>
            <person name="De La Calle F."/>
            <person name="Salas J.A."/>
        </authorList>
    </citation>
    <scope>NUCLEOTIDE SEQUENCE [LARGE SCALE GENOMIC DNA]</scope>
    <source>
        <strain evidence="1 2">PHM034</strain>
    </source>
</reference>
<keyword evidence="2" id="KW-1185">Reference proteome</keyword>
<dbReference type="PANTHER" id="PTHR38479">
    <property type="entry name" value="LMO0824 PROTEIN"/>
    <property type="match status" value="1"/>
</dbReference>
<evidence type="ECO:0000313" key="1">
    <source>
        <dbReference type="EMBL" id="MBR8641267.1"/>
    </source>
</evidence>
<evidence type="ECO:0000313" key="2">
    <source>
        <dbReference type="Proteomes" id="UP000682308"/>
    </source>
</evidence>
<comment type="caution">
    <text evidence="1">The sequence shown here is derived from an EMBL/GenBank/DDBJ whole genome shotgun (WGS) entry which is preliminary data.</text>
</comment>
<organism evidence="1 2">
    <name type="scientific">Streptomyces tuirus</name>
    <dbReference type="NCBI Taxonomy" id="68278"/>
    <lineage>
        <taxon>Bacteria</taxon>
        <taxon>Bacillati</taxon>
        <taxon>Actinomycetota</taxon>
        <taxon>Actinomycetes</taxon>
        <taxon>Kitasatosporales</taxon>
        <taxon>Streptomycetaceae</taxon>
        <taxon>Streptomyces</taxon>
    </lineage>
</organism>